<dbReference type="InterPro" id="IPR036397">
    <property type="entry name" value="RNaseH_sf"/>
</dbReference>
<dbReference type="GO" id="GO:0051607">
    <property type="term" value="P:defense response to virus"/>
    <property type="evidence" value="ECO:0007669"/>
    <property type="project" value="UniProtKB-UniRule"/>
</dbReference>
<proteinExistence type="inferred from homology"/>
<evidence type="ECO:0000313" key="14">
    <source>
        <dbReference type="EMBL" id="SEA27912.1"/>
    </source>
</evidence>
<dbReference type="GO" id="GO:0016787">
    <property type="term" value="F:hydrolase activity"/>
    <property type="evidence" value="ECO:0007669"/>
    <property type="project" value="UniProtKB-KW"/>
</dbReference>
<evidence type="ECO:0000256" key="1">
    <source>
        <dbReference type="ARBA" id="ARBA00001946"/>
    </source>
</evidence>
<dbReference type="HAMAP" id="MF_01480">
    <property type="entry name" value="Cas9"/>
    <property type="match status" value="1"/>
</dbReference>
<accession>A0A1H3ZX83</accession>
<sequence>MKKILGLDLGTTSIGWALVNEKENDNEKSEIIRLGVRVNPLTVDEKTNFEKGKSITTNADRRLKRSMHRNLQRYKLRRKNLIACLLEHHIITEDTPLFEQGNNTTFKTYRARAKAATEEISLEDFARVLLMINKKRGYKSSRKVKDGEEGELIDGMEIAKRLYEENLTPGQLLLDLYNKGKRNRPTFYRSDLQAEFDKIWEVQAKYYPNILTNDFKDSIHGFNKTQTSGAFYGVHQIYTAKNSGKEGYAQSLLWRTEALKHQLDIEEVAYALADINGAINNSSKRLAMISDRSKELYFSHQTIGQYLMKRLDENPNNSLTNIIFYRQDYMDEFETIWEKQAQYHPELTKELKKEIRDIIIFYQRDLKSCKNLVSYCELEHTEREIIIDGKKKVILTGCKVCPKSSLLFQDFKIWQILNNLQVSVVGTQRKRIKKDKTQLSLFNDAETGALNRFLTQEEKDILYNELSIKDKLSKKDVLKILFDNPKNLDLNYKEVEGNRTMATLFKAYQDIISLSGNGEYDFSKMPAEEVLPLVKEIFTGLGYKTDFLTFNPLLDGKALEQQPAYRLWHLLYSYTGDNSATGNEALLQKIQDICGFEKEYATILSNASFALDYGSLSAKAIRKILPHMMKGYEYSEACKMAGYNHSVRSLTKDELANKDYKNRLDEIKRNSLRNPVVEKILNQMINVVNEIIKTYGKPDEIRIEMARELKKSQEERELLDAAIRKNTAESEQLRKELEKEFGIQHVTRNDILRYKLYNELKINGYKTLYSNTYIPREELFSKRFDIEHIIPQSRLFDDSFSNKTLEARDINIEKGNMTAYDYVAGKYDEKYLADYESRIEDLFEQKVISRTKRNNLLMKEEDIPSDFLARDLRDSQYIAKKAREILEDLVPFVVTTTGAVTSRLREDWQLVNLMQELNWDKYDALGLTERYTDKNGNIVKRIKDWTKRNDHRHHAMDALTIAFTKRSFVQYLSNINARSDKSSSIYGIEQKELHRDEKDHKLVFNAPMPLNEFRAEARKQLESILVSIKAKNKVVTKNINKAKTKDGHQNKVQLTPRGALHNETVYGKIQNYEAEYRKVDGKFTEDVILRVSNQKCREALLKRLAEFDNDPKKAFTGKNSLEKNPIWLNAEHSYAVPLKVKLFKIVDVFTIKKAVDKDLKLDKVIDLKVRAILQQRLDEFGGDAAKAFSNLDDNPIWLNKEKGIAIKRVKIRAKVSSDTSVPLHIKKDLFGNMLKDAKGIALPTDYVNTASNHHVAIFVDEDGNWHEHVVSFFEATVNARLGHPIVDKYYKSEEGWNFLFSMKQNEYFVFPNEKTGFIPSEIDLMDPKNYPLISPNLYRVQKFSSSFYVFRHHLETNVDESNELKETTWKRITSVKGLEGVIKVRINHLGNIVNIGEY</sequence>
<dbReference type="Proteomes" id="UP000182257">
    <property type="component" value="Unassembled WGS sequence"/>
</dbReference>
<dbReference type="InterPro" id="IPR033114">
    <property type="entry name" value="HNH_CAS9"/>
</dbReference>
<evidence type="ECO:0000256" key="6">
    <source>
        <dbReference type="ARBA" id="ARBA00022842"/>
    </source>
</evidence>
<dbReference type="Pfam" id="PF18541">
    <property type="entry name" value="RuvC_III"/>
    <property type="match status" value="1"/>
</dbReference>
<dbReference type="Gene3D" id="3.30.420.10">
    <property type="entry name" value="Ribonuclease H-like superfamily/Ribonuclease H"/>
    <property type="match status" value="3"/>
</dbReference>
<feature type="binding site" evidence="12">
    <location>
        <position position="8"/>
    </location>
    <ligand>
        <name>Mg(2+)</name>
        <dbReference type="ChEBI" id="CHEBI:18420"/>
        <label>2</label>
    </ligand>
</feature>
<dbReference type="EMBL" id="FNRF01000002">
    <property type="protein sequence ID" value="SEA27912.1"/>
    <property type="molecule type" value="Genomic_DNA"/>
</dbReference>
<keyword evidence="6 12" id="KW-0460">Magnesium</keyword>
<dbReference type="EC" id="3.1.-.-" evidence="12"/>
<keyword evidence="10" id="KW-0464">Manganese</keyword>
<feature type="binding site" evidence="12">
    <location>
        <position position="704"/>
    </location>
    <ligand>
        <name>Mg(2+)</name>
        <dbReference type="ChEBI" id="CHEBI:18420"/>
        <label>1</label>
    </ligand>
</feature>
<evidence type="ECO:0000256" key="9">
    <source>
        <dbReference type="ARBA" id="ARBA00023125"/>
    </source>
</evidence>
<evidence type="ECO:0000256" key="3">
    <source>
        <dbReference type="ARBA" id="ARBA00022723"/>
    </source>
</evidence>
<dbReference type="GO" id="GO:0003723">
    <property type="term" value="F:RNA binding"/>
    <property type="evidence" value="ECO:0007669"/>
    <property type="project" value="UniProtKB-UniRule"/>
</dbReference>
<keyword evidence="5 12" id="KW-0378">Hydrolase</keyword>
<comment type="similarity">
    <text evidence="12">Belongs to the CRISPR-associated Cas9 family.</text>
</comment>
<dbReference type="GO" id="GO:0004519">
    <property type="term" value="F:endonuclease activity"/>
    <property type="evidence" value="ECO:0007669"/>
    <property type="project" value="UniProtKB-UniRule"/>
</dbReference>
<evidence type="ECO:0000256" key="10">
    <source>
        <dbReference type="ARBA" id="ARBA00023211"/>
    </source>
</evidence>
<dbReference type="InterPro" id="IPR028629">
    <property type="entry name" value="Cas9"/>
</dbReference>
<dbReference type="RefSeq" id="WP_074760482.1">
    <property type="nucleotide sequence ID" value="NZ_FNRF01000002.1"/>
</dbReference>
<dbReference type="GO" id="GO:0046872">
    <property type="term" value="F:metal ion binding"/>
    <property type="evidence" value="ECO:0007669"/>
    <property type="project" value="UniProtKB-UniRule"/>
</dbReference>
<evidence type="ECO:0000256" key="2">
    <source>
        <dbReference type="ARBA" id="ARBA00022722"/>
    </source>
</evidence>
<evidence type="ECO:0000256" key="5">
    <source>
        <dbReference type="ARBA" id="ARBA00022801"/>
    </source>
</evidence>
<dbReference type="NCBIfam" id="TIGR01865">
    <property type="entry name" value="cas_Csn1"/>
    <property type="match status" value="2"/>
</dbReference>
<dbReference type="OrthoDB" id="9777169at2"/>
<reference evidence="14 15" key="1">
    <citation type="submission" date="2016-10" db="EMBL/GenBank/DDBJ databases">
        <authorList>
            <person name="de Groot N.N."/>
        </authorList>
    </citation>
    <scope>NUCLEOTIDE SEQUENCE [LARGE SCALE GENOMIC DNA]</scope>
    <source>
        <strain evidence="14 15">D31d</strain>
    </source>
</reference>
<dbReference type="PROSITE" id="PS51749">
    <property type="entry name" value="HNH_CAS9"/>
    <property type="match status" value="1"/>
</dbReference>
<keyword evidence="9 12" id="KW-0238">DNA-binding</keyword>
<feature type="domain" description="HNH Cas9-type" evidence="13">
    <location>
        <begin position="712"/>
        <end position="872"/>
    </location>
</feature>
<evidence type="ECO:0000256" key="8">
    <source>
        <dbReference type="ARBA" id="ARBA00023118"/>
    </source>
</evidence>
<evidence type="ECO:0000256" key="11">
    <source>
        <dbReference type="ARBA" id="ARBA00046380"/>
    </source>
</evidence>
<feature type="binding site" evidence="12">
    <location>
        <position position="8"/>
    </location>
    <ligand>
        <name>Mg(2+)</name>
        <dbReference type="ChEBI" id="CHEBI:18420"/>
        <label>1</label>
    </ligand>
</feature>
<gene>
    <name evidence="12" type="primary">cas9</name>
    <name evidence="14" type="ORF">SAMN05216462_0951</name>
</gene>
<feature type="active site" description="Proton acceptor for HNH nuclease domain" evidence="12">
    <location>
        <position position="788"/>
    </location>
</feature>
<keyword evidence="2 12" id="KW-0540">Nuclease</keyword>
<keyword evidence="4 12" id="KW-0255">Endonuclease</keyword>
<evidence type="ECO:0000256" key="12">
    <source>
        <dbReference type="HAMAP-Rule" id="MF_01480"/>
    </source>
</evidence>
<dbReference type="GO" id="GO:0003677">
    <property type="term" value="F:DNA binding"/>
    <property type="evidence" value="ECO:0007669"/>
    <property type="project" value="UniProtKB-UniRule"/>
</dbReference>
<name>A0A1H3ZX83_XYLRU</name>
<keyword evidence="7 12" id="KW-0694">RNA-binding</keyword>
<dbReference type="GO" id="GO:0043571">
    <property type="term" value="P:maintenance of CRISPR repeat elements"/>
    <property type="evidence" value="ECO:0007669"/>
    <property type="project" value="UniProtKB-UniRule"/>
</dbReference>
<evidence type="ECO:0000256" key="4">
    <source>
        <dbReference type="ARBA" id="ARBA00022759"/>
    </source>
</evidence>
<evidence type="ECO:0000259" key="13">
    <source>
        <dbReference type="PROSITE" id="PS51749"/>
    </source>
</evidence>
<comment type="function">
    <text evidence="12">CRISPR (clustered regularly interspaced short palindromic repeat) is an adaptive immune system that provides protection against mobile genetic elements (viruses, transposable elements and conjugative plasmids). CRISPR clusters contain spacers, sequences complementary to antecedent mobile elements, and target invading nucleic acids. CRISPR clusters are transcribed and processed into CRISPR RNA (crRNA). In type II CRISPR systems correct processing of pre-crRNA requires a trans-encoded small RNA (tracrRNA), endogenous ribonuclease 3 (rnc) and this protein. The tracrRNA serves as a guide for ribonuclease 3-aided processing of pre-crRNA. Subsequently Cas9/crRNA/tracrRNA endonucleolytically cleaves linear or circular dsDNA target complementary to the spacer; Cas9 is inactive in the absence of the 2 guide RNAs (gRNA). Cas9 recognizes the protospacer adjacent motif (PAM) in the CRISPR repeat sequences to help distinguish self versus nonself, as targets within the bacterial CRISPR locus do not have PAMs. PAM recognition is also required for catalytic activity.</text>
</comment>
<dbReference type="Pfam" id="PF13395">
    <property type="entry name" value="HNH_4"/>
    <property type="match status" value="1"/>
</dbReference>
<evidence type="ECO:0000256" key="7">
    <source>
        <dbReference type="ARBA" id="ARBA00022884"/>
    </source>
</evidence>
<dbReference type="InterPro" id="IPR041383">
    <property type="entry name" value="RuvC_III"/>
</dbReference>
<evidence type="ECO:0000313" key="15">
    <source>
        <dbReference type="Proteomes" id="UP000182257"/>
    </source>
</evidence>
<feature type="active site" description="For RuvC-like nuclease domain" evidence="12">
    <location>
        <position position="8"/>
    </location>
</feature>
<organism evidence="14 15">
    <name type="scientific">Xylanibacter ruminicola</name>
    <name type="common">Prevotella ruminicola</name>
    <dbReference type="NCBI Taxonomy" id="839"/>
    <lineage>
        <taxon>Bacteria</taxon>
        <taxon>Pseudomonadati</taxon>
        <taxon>Bacteroidota</taxon>
        <taxon>Bacteroidia</taxon>
        <taxon>Bacteroidales</taxon>
        <taxon>Prevotellaceae</taxon>
        <taxon>Xylanibacter</taxon>
    </lineage>
</organism>
<protein>
    <recommendedName>
        <fullName evidence="12">CRISPR-associated endonuclease Cas9</fullName>
        <ecNumber evidence="12">3.1.-.-</ecNumber>
    </recommendedName>
</protein>
<keyword evidence="8 12" id="KW-0051">Antiviral defense</keyword>
<feature type="binding site" evidence="12">
    <location>
        <position position="954"/>
    </location>
    <ligand>
        <name>Mg(2+)</name>
        <dbReference type="ChEBI" id="CHEBI:18420"/>
        <label>2</label>
    </ligand>
</feature>
<comment type="cofactor">
    <cofactor evidence="1 12">
        <name>Mg(2+)</name>
        <dbReference type="ChEBI" id="CHEBI:18420"/>
    </cofactor>
</comment>
<comment type="domain">
    <text evidence="12">Has 2 endonuclease domains. The discontinuous RuvC-like domain cleaves the target DNA noncomplementary to crRNA while the HNH nuclease domain cleaves the target DNA complementary to crRNA.</text>
</comment>
<keyword evidence="3 12" id="KW-0479">Metal-binding</keyword>
<dbReference type="InterPro" id="IPR003615">
    <property type="entry name" value="HNH_nuc"/>
</dbReference>
<feature type="binding site" evidence="12">
    <location>
        <position position="708"/>
    </location>
    <ligand>
        <name>Mg(2+)</name>
        <dbReference type="ChEBI" id="CHEBI:18420"/>
        <label>1</label>
    </ligand>
</feature>
<feature type="binding site" evidence="12">
    <location>
        <position position="708"/>
    </location>
    <ligand>
        <name>Mg(2+)</name>
        <dbReference type="ChEBI" id="CHEBI:18420"/>
        <label>2</label>
    </ligand>
</feature>
<comment type="subunit">
    <text evidence="11 12">Monomer. Binds crRNA and tracrRNA.</text>
</comment>